<protein>
    <submittedName>
        <fullName evidence="2">Uncharacterized protein</fullName>
    </submittedName>
</protein>
<evidence type="ECO:0000313" key="2">
    <source>
        <dbReference type="EMBL" id="KAI5075140.1"/>
    </source>
</evidence>
<proteinExistence type="predicted"/>
<organism evidence="2 3">
    <name type="scientific">Adiantum capillus-veneris</name>
    <name type="common">Maidenhair fern</name>
    <dbReference type="NCBI Taxonomy" id="13818"/>
    <lineage>
        <taxon>Eukaryota</taxon>
        <taxon>Viridiplantae</taxon>
        <taxon>Streptophyta</taxon>
        <taxon>Embryophyta</taxon>
        <taxon>Tracheophyta</taxon>
        <taxon>Polypodiopsida</taxon>
        <taxon>Polypodiidae</taxon>
        <taxon>Polypodiales</taxon>
        <taxon>Pteridineae</taxon>
        <taxon>Pteridaceae</taxon>
        <taxon>Vittarioideae</taxon>
        <taxon>Adiantum</taxon>
    </lineage>
</organism>
<evidence type="ECO:0000313" key="3">
    <source>
        <dbReference type="Proteomes" id="UP000886520"/>
    </source>
</evidence>
<dbReference type="Proteomes" id="UP000886520">
    <property type="component" value="Chromosome 9"/>
</dbReference>
<sequence>MTTSCSEYTLPTLVGEHKGRPFYTDTYGHFFVQCRASFGPTQTVQVVRVLPDDKWDGTFRDDYRTTYVVDHLIRLEEIELVHADDFLEAFDHPVQVTLQRVGPRVIYIDSAHRIYRLECRTSSRRLSTDVVTLVGEPKDRCYMSTIGTKLYFLTCGLPYDPRPTQCPTSSRSALPTLDTVPPHTSLRKPLPGCSSPRLDMPPSVLSYHESRAMYMAIASTLRTTQSEPHIETQSLRDTYFRESQPRHLAPSRDPCLPLMTQIREHTRESMSTTSPQLRAPEVGPGRSPIVDMSAPRPLTPTLQTVSETREARDSMRDIDGQILHIVGRSPRGVAYYVNTYDHPFVRLATPQCMMSTPRQIVRAYPHDDRAVFIDELGE</sequence>
<feature type="region of interest" description="Disordered" evidence="1">
    <location>
        <begin position="266"/>
        <end position="299"/>
    </location>
</feature>
<comment type="caution">
    <text evidence="2">The sequence shown here is derived from an EMBL/GenBank/DDBJ whole genome shotgun (WGS) entry which is preliminary data.</text>
</comment>
<name>A0A9D4UWK9_ADICA</name>
<keyword evidence="3" id="KW-1185">Reference proteome</keyword>
<reference evidence="2" key="1">
    <citation type="submission" date="2021-01" db="EMBL/GenBank/DDBJ databases">
        <title>Adiantum capillus-veneris genome.</title>
        <authorList>
            <person name="Fang Y."/>
            <person name="Liao Q."/>
        </authorList>
    </citation>
    <scope>NUCLEOTIDE SEQUENCE</scope>
    <source>
        <strain evidence="2">H3</strain>
        <tissue evidence="2">Leaf</tissue>
    </source>
</reference>
<dbReference type="AlphaFoldDB" id="A0A9D4UWK9"/>
<feature type="region of interest" description="Disordered" evidence="1">
    <location>
        <begin position="166"/>
        <end position="197"/>
    </location>
</feature>
<accession>A0A9D4UWK9</accession>
<dbReference type="EMBL" id="JABFUD020000009">
    <property type="protein sequence ID" value="KAI5075140.1"/>
    <property type="molecule type" value="Genomic_DNA"/>
</dbReference>
<evidence type="ECO:0000256" key="1">
    <source>
        <dbReference type="SAM" id="MobiDB-lite"/>
    </source>
</evidence>
<gene>
    <name evidence="2" type="ORF">GOP47_0009216</name>
</gene>